<evidence type="ECO:0000313" key="3">
    <source>
        <dbReference type="Proteomes" id="UP000000653"/>
    </source>
</evidence>
<gene>
    <name evidence="2" type="ordered locus">PA14_22240</name>
</gene>
<dbReference type="HOGENOM" id="CLU_1904888_0_0_6"/>
<dbReference type="BioCyc" id="PAER208963:G1G74-1851-MONOMER"/>
<feature type="transmembrane region" description="Helical" evidence="1">
    <location>
        <begin position="72"/>
        <end position="89"/>
    </location>
</feature>
<dbReference type="EMBL" id="CP000438">
    <property type="protein sequence ID" value="ABJ12476.1"/>
    <property type="molecule type" value="Genomic_DNA"/>
</dbReference>
<dbReference type="Proteomes" id="UP000000653">
    <property type="component" value="Chromosome"/>
</dbReference>
<dbReference type="AlphaFoldDB" id="A0A0H2ZDQ6"/>
<dbReference type="KEGG" id="pau:PA14_22240"/>
<evidence type="ECO:0000256" key="1">
    <source>
        <dbReference type="SAM" id="Phobius"/>
    </source>
</evidence>
<protein>
    <submittedName>
        <fullName evidence="2">Uncharacterized protein</fullName>
    </submittedName>
</protein>
<reference evidence="2 3" key="1">
    <citation type="journal article" date="2006" name="Genome Biol.">
        <title>Genomic analysis reveals that Pseudomonas aeruginosa virulence is combinatorial.</title>
        <authorList>
            <person name="Lee D.G."/>
            <person name="Urbach J.M."/>
            <person name="Wu G."/>
            <person name="Liberati N.T."/>
            <person name="Feinbaum R.L."/>
            <person name="Miyata S."/>
            <person name="Diggins L.T."/>
            <person name="He J."/>
            <person name="Saucier M."/>
            <person name="Deziel E."/>
            <person name="Friedman L."/>
            <person name="Li L."/>
            <person name="Grills G."/>
            <person name="Montgomery K."/>
            <person name="Kucherlapati R."/>
            <person name="Rahme L.G."/>
            <person name="Ausubel F.M."/>
        </authorList>
    </citation>
    <scope>NUCLEOTIDE SEQUENCE [LARGE SCALE GENOMIC DNA]</scope>
    <source>
        <strain evidence="2 3">UCBPP-PA14</strain>
    </source>
</reference>
<evidence type="ECO:0000313" key="2">
    <source>
        <dbReference type="EMBL" id="ABJ12476.1"/>
    </source>
</evidence>
<name>A0A0H2ZDQ6_PSEAB</name>
<accession>A0A0H2ZDQ6</accession>
<keyword evidence="1" id="KW-0472">Membrane</keyword>
<keyword evidence="1" id="KW-0812">Transmembrane</keyword>
<organism evidence="2 3">
    <name type="scientific">Pseudomonas aeruginosa (strain UCBPP-PA14)</name>
    <dbReference type="NCBI Taxonomy" id="208963"/>
    <lineage>
        <taxon>Bacteria</taxon>
        <taxon>Pseudomonadati</taxon>
        <taxon>Pseudomonadota</taxon>
        <taxon>Gammaproteobacteria</taxon>
        <taxon>Pseudomonadales</taxon>
        <taxon>Pseudomonadaceae</taxon>
        <taxon>Pseudomonas</taxon>
    </lineage>
</organism>
<keyword evidence="1" id="KW-1133">Transmembrane helix</keyword>
<proteinExistence type="predicted"/>
<sequence>MIPTKPNANTFREGIDGRNHLYQPQYASAAFRIKPSAVESFVEALDTAQLELDAQGPVEGFRAIKRVLEAQFGAAGAVLLIGYAMWAMAARPLPAPNAIVIAHFYEDHVATIKATPGLGKRMVEQIKLGLLAI</sequence>
<dbReference type="RefSeq" id="WP_003138391.1">
    <property type="nucleotide sequence ID" value="NC_008463.1"/>
</dbReference>